<proteinExistence type="inferred from homology"/>
<dbReference type="PANTHER" id="PTHR12059:SF5">
    <property type="entry name" value="LARGE RIBOSOMAL SUBUNIT PROTEIN UL23M"/>
    <property type="match status" value="1"/>
</dbReference>
<evidence type="ECO:0000256" key="2">
    <source>
        <dbReference type="ARBA" id="ARBA00022980"/>
    </source>
</evidence>
<comment type="similarity">
    <text evidence="1">Belongs to the universal ribosomal protein uL23 family.</text>
</comment>
<dbReference type="PANTHER" id="PTHR12059">
    <property type="entry name" value="RIBOSOMAL PROTEIN L23-RELATED"/>
    <property type="match status" value="1"/>
</dbReference>
<sequence length="170" mass="20053">MALPSFKVGLKELYLPDIRVTLLRSKHGPSHAHFRVPLFFSKLDLRDYLWHVYKVEIFSVQSYVKQQRVRSGRENDIRPAPRRWHRPKAHKHMTVQLAKPFVWPEEPEDFSEWNMETVEAAEKEQDKQQDLSGSTGDAMENKERRERMREQAKALLSGKTKWRPSSSKGI</sequence>
<keyword evidence="7" id="KW-1185">Reference proteome</keyword>
<organism evidence="6 7">
    <name type="scientific">Zymoseptoria tritici (strain ST99CH_3D7)</name>
    <dbReference type="NCBI Taxonomy" id="1276538"/>
    <lineage>
        <taxon>Eukaryota</taxon>
        <taxon>Fungi</taxon>
        <taxon>Dikarya</taxon>
        <taxon>Ascomycota</taxon>
        <taxon>Pezizomycotina</taxon>
        <taxon>Dothideomycetes</taxon>
        <taxon>Dothideomycetidae</taxon>
        <taxon>Mycosphaerellales</taxon>
        <taxon>Mycosphaerellaceae</taxon>
        <taxon>Zymoseptoria</taxon>
    </lineage>
</organism>
<evidence type="ECO:0000313" key="6">
    <source>
        <dbReference type="EMBL" id="SMQ54174.1"/>
    </source>
</evidence>
<feature type="region of interest" description="Disordered" evidence="5">
    <location>
        <begin position="115"/>
        <end position="170"/>
    </location>
</feature>
<evidence type="ECO:0000256" key="5">
    <source>
        <dbReference type="SAM" id="MobiDB-lite"/>
    </source>
</evidence>
<dbReference type="GO" id="GO:0032543">
    <property type="term" value="P:mitochondrial translation"/>
    <property type="evidence" value="ECO:0007669"/>
    <property type="project" value="TreeGrafter"/>
</dbReference>
<dbReference type="InterPro" id="IPR013025">
    <property type="entry name" value="Ribosomal_uL23-like"/>
</dbReference>
<name>A0A1X7S3B8_ZYMT9</name>
<dbReference type="STRING" id="1276538.A0A1X7S3B8"/>
<evidence type="ECO:0000256" key="4">
    <source>
        <dbReference type="ARBA" id="ARBA00039977"/>
    </source>
</evidence>
<evidence type="ECO:0000256" key="1">
    <source>
        <dbReference type="ARBA" id="ARBA00006700"/>
    </source>
</evidence>
<dbReference type="InterPro" id="IPR012677">
    <property type="entry name" value="Nucleotide-bd_a/b_plait_sf"/>
</dbReference>
<dbReference type="EMBL" id="LT853700">
    <property type="protein sequence ID" value="SMQ54174.1"/>
    <property type="molecule type" value="Genomic_DNA"/>
</dbReference>
<evidence type="ECO:0000313" key="7">
    <source>
        <dbReference type="Proteomes" id="UP000215127"/>
    </source>
</evidence>
<reference evidence="6 7" key="1">
    <citation type="submission" date="2016-06" db="EMBL/GenBank/DDBJ databases">
        <authorList>
            <person name="Kjaerup R.B."/>
            <person name="Dalgaard T.S."/>
            <person name="Juul-Madsen H.R."/>
        </authorList>
    </citation>
    <scope>NUCLEOTIDE SEQUENCE [LARGE SCALE GENOMIC DNA]</scope>
</reference>
<protein>
    <recommendedName>
        <fullName evidence="4">Large ribosomal subunit protein uL23m</fullName>
    </recommendedName>
</protein>
<keyword evidence="2" id="KW-0689">Ribosomal protein</keyword>
<dbReference type="Proteomes" id="UP000215127">
    <property type="component" value="Chromosome 9"/>
</dbReference>
<feature type="compositionally biased region" description="Basic and acidic residues" evidence="5">
    <location>
        <begin position="139"/>
        <end position="152"/>
    </location>
</feature>
<evidence type="ECO:0000256" key="3">
    <source>
        <dbReference type="ARBA" id="ARBA00023274"/>
    </source>
</evidence>
<keyword evidence="3" id="KW-0687">Ribonucleoprotein</keyword>
<dbReference type="SUPFAM" id="SSF54189">
    <property type="entry name" value="Ribosomal proteins S24e, L23 and L15e"/>
    <property type="match status" value="1"/>
</dbReference>
<feature type="compositionally biased region" description="Basic residues" evidence="5">
    <location>
        <begin position="80"/>
        <end position="90"/>
    </location>
</feature>
<feature type="region of interest" description="Disordered" evidence="5">
    <location>
        <begin position="71"/>
        <end position="90"/>
    </location>
</feature>
<dbReference type="InterPro" id="IPR012678">
    <property type="entry name" value="Ribosomal_uL23/eL15/eS24_sf"/>
</dbReference>
<gene>
    <name evidence="6" type="ORF">ZT3D7_G9328</name>
</gene>
<dbReference type="GO" id="GO:0005762">
    <property type="term" value="C:mitochondrial large ribosomal subunit"/>
    <property type="evidence" value="ECO:0007669"/>
    <property type="project" value="TreeGrafter"/>
</dbReference>
<dbReference type="GO" id="GO:0003735">
    <property type="term" value="F:structural constituent of ribosome"/>
    <property type="evidence" value="ECO:0007669"/>
    <property type="project" value="InterPro"/>
</dbReference>
<dbReference type="AlphaFoldDB" id="A0A1X7S3B8"/>
<dbReference type="Gene3D" id="3.30.70.330">
    <property type="match status" value="1"/>
</dbReference>
<accession>A0A1X7S3B8</accession>
<feature type="compositionally biased region" description="Basic and acidic residues" evidence="5">
    <location>
        <begin position="120"/>
        <end position="129"/>
    </location>
</feature>